<gene>
    <name evidence="1" type="ORF">TorRG33x02_098810</name>
</gene>
<accession>A0A2P5F9D4</accession>
<comment type="caution">
    <text evidence="1">The sequence shown here is derived from an EMBL/GenBank/DDBJ whole genome shotgun (WGS) entry which is preliminary data.</text>
</comment>
<proteinExistence type="predicted"/>
<reference evidence="2" key="1">
    <citation type="submission" date="2016-06" db="EMBL/GenBank/DDBJ databases">
        <title>Parallel loss of symbiosis genes in relatives of nitrogen-fixing non-legume Parasponia.</title>
        <authorList>
            <person name="Van Velzen R."/>
            <person name="Holmer R."/>
            <person name="Bu F."/>
            <person name="Rutten L."/>
            <person name="Van Zeijl A."/>
            <person name="Liu W."/>
            <person name="Santuari L."/>
            <person name="Cao Q."/>
            <person name="Sharma T."/>
            <person name="Shen D."/>
            <person name="Roswanjaya Y."/>
            <person name="Wardhani T."/>
            <person name="Kalhor M.S."/>
            <person name="Jansen J."/>
            <person name="Van den Hoogen J."/>
            <person name="Gungor B."/>
            <person name="Hartog M."/>
            <person name="Hontelez J."/>
            <person name="Verver J."/>
            <person name="Yang W.-C."/>
            <person name="Schijlen E."/>
            <person name="Repin R."/>
            <person name="Schilthuizen M."/>
            <person name="Schranz E."/>
            <person name="Heidstra R."/>
            <person name="Miyata K."/>
            <person name="Fedorova E."/>
            <person name="Kohlen W."/>
            <person name="Bisseling T."/>
            <person name="Smit S."/>
            <person name="Geurts R."/>
        </authorList>
    </citation>
    <scope>NUCLEOTIDE SEQUENCE [LARGE SCALE GENOMIC DNA]</scope>
    <source>
        <strain evidence="2">cv. RG33-2</strain>
    </source>
</reference>
<dbReference type="InParanoid" id="A0A2P5F9D4"/>
<name>A0A2P5F9D4_TREOI</name>
<evidence type="ECO:0000313" key="1">
    <source>
        <dbReference type="EMBL" id="PON94407.1"/>
    </source>
</evidence>
<keyword evidence="2" id="KW-1185">Reference proteome</keyword>
<protein>
    <submittedName>
        <fullName evidence="1">Uncharacterized protein</fullName>
    </submittedName>
</protein>
<dbReference type="Proteomes" id="UP000237000">
    <property type="component" value="Unassembled WGS sequence"/>
</dbReference>
<dbReference type="EMBL" id="JXTC01000052">
    <property type="protein sequence ID" value="PON94407.1"/>
    <property type="molecule type" value="Genomic_DNA"/>
</dbReference>
<evidence type="ECO:0000313" key="2">
    <source>
        <dbReference type="Proteomes" id="UP000237000"/>
    </source>
</evidence>
<dbReference type="AlphaFoldDB" id="A0A2P5F9D4"/>
<sequence length="91" mass="10907">MFTAIASPSLNDIRTIDFDWLRQNKWKKQRFPEIGRTVAYDNEATASEEKQHTRLLKESTASTFLYGWPYQISSSTIWIWERSLCHKYRNF</sequence>
<organism evidence="1 2">
    <name type="scientific">Trema orientale</name>
    <name type="common">Charcoal tree</name>
    <name type="synonym">Celtis orientalis</name>
    <dbReference type="NCBI Taxonomy" id="63057"/>
    <lineage>
        <taxon>Eukaryota</taxon>
        <taxon>Viridiplantae</taxon>
        <taxon>Streptophyta</taxon>
        <taxon>Embryophyta</taxon>
        <taxon>Tracheophyta</taxon>
        <taxon>Spermatophyta</taxon>
        <taxon>Magnoliopsida</taxon>
        <taxon>eudicotyledons</taxon>
        <taxon>Gunneridae</taxon>
        <taxon>Pentapetalae</taxon>
        <taxon>rosids</taxon>
        <taxon>fabids</taxon>
        <taxon>Rosales</taxon>
        <taxon>Cannabaceae</taxon>
        <taxon>Trema</taxon>
    </lineage>
</organism>